<dbReference type="Gene3D" id="2.40.10.270">
    <property type="entry name" value="Bacteriophage SPP1 head-tail adaptor protein"/>
    <property type="match status" value="1"/>
</dbReference>
<dbReference type="EMBL" id="JACHFE010000008">
    <property type="protein sequence ID" value="MBB5322333.1"/>
    <property type="molecule type" value="Genomic_DNA"/>
</dbReference>
<dbReference type="Proteomes" id="UP000591735">
    <property type="component" value="Unassembled WGS sequence"/>
</dbReference>
<organism evidence="2 3">
    <name type="scientific">Marinobacter oulmenensis</name>
    <dbReference type="NCBI Taxonomy" id="643747"/>
    <lineage>
        <taxon>Bacteria</taxon>
        <taxon>Pseudomonadati</taxon>
        <taxon>Pseudomonadota</taxon>
        <taxon>Gammaproteobacteria</taxon>
        <taxon>Pseudomonadales</taxon>
        <taxon>Marinobacteraceae</taxon>
        <taxon>Marinobacter</taxon>
    </lineage>
</organism>
<dbReference type="InterPro" id="IPR038666">
    <property type="entry name" value="SSP1_head-tail_sf"/>
</dbReference>
<proteinExistence type="predicted"/>
<dbReference type="AlphaFoldDB" id="A0A840UDQ8"/>
<dbReference type="Pfam" id="PF05521">
    <property type="entry name" value="Phage_HCP"/>
    <property type="match status" value="1"/>
</dbReference>
<feature type="region of interest" description="Disordered" evidence="1">
    <location>
        <begin position="1"/>
        <end position="22"/>
    </location>
</feature>
<comment type="caution">
    <text evidence="2">The sequence shown here is derived from an EMBL/GenBank/DDBJ whole genome shotgun (WGS) entry which is preliminary data.</text>
</comment>
<name>A0A840UDQ8_9GAMM</name>
<evidence type="ECO:0000256" key="1">
    <source>
        <dbReference type="SAM" id="MobiDB-lite"/>
    </source>
</evidence>
<evidence type="ECO:0000313" key="3">
    <source>
        <dbReference type="Proteomes" id="UP000591735"/>
    </source>
</evidence>
<protein>
    <submittedName>
        <fullName evidence="2">Head-tail adaptor</fullName>
    </submittedName>
</protein>
<accession>A0A840UDQ8</accession>
<gene>
    <name evidence="2" type="ORF">HNR38_002834</name>
</gene>
<feature type="compositionally biased region" description="Basic and acidic residues" evidence="1">
    <location>
        <begin position="1"/>
        <end position="10"/>
    </location>
</feature>
<dbReference type="RefSeq" id="WP_183705424.1">
    <property type="nucleotide sequence ID" value="NZ_JACHFE010000008.1"/>
</dbReference>
<sequence length="183" mass="20253">MQAGKLKDRVTLYSPRTGTNPPTWPKVGKAWAGFAEPKSAGRAEQTGLRASDSTFVRMRYRPGVSHGQLIQRDGDWYIIESVEPGQSRSELIISARRIIGEGATYHQKDGAEDIPVLAFLTRENIYVGPMNEPRHQIELFQPQLPYPWGRRGDAVTLNGASYIVDGVVEGSDDGITLRIMGTL</sequence>
<reference evidence="2 3" key="1">
    <citation type="submission" date="2020-08" db="EMBL/GenBank/DDBJ databases">
        <title>Genomic Encyclopedia of Type Strains, Phase IV (KMG-IV): sequencing the most valuable type-strain genomes for metagenomic binning, comparative biology and taxonomic classification.</title>
        <authorList>
            <person name="Goeker M."/>
        </authorList>
    </citation>
    <scope>NUCLEOTIDE SEQUENCE [LARGE SCALE GENOMIC DNA]</scope>
    <source>
        <strain evidence="2 3">DSM 22359</strain>
    </source>
</reference>
<dbReference type="InterPro" id="IPR008767">
    <property type="entry name" value="Phage_SPP1_head-tail_adaptor"/>
</dbReference>
<keyword evidence="3" id="KW-1185">Reference proteome</keyword>
<evidence type="ECO:0000313" key="2">
    <source>
        <dbReference type="EMBL" id="MBB5322333.1"/>
    </source>
</evidence>